<dbReference type="GeneID" id="14908431"/>
<organism evidence="1 2">
    <name type="scientific">Ichthyophthirius multifiliis</name>
    <name type="common">White spot disease agent</name>
    <name type="synonym">Ich</name>
    <dbReference type="NCBI Taxonomy" id="5932"/>
    <lineage>
        <taxon>Eukaryota</taxon>
        <taxon>Sar</taxon>
        <taxon>Alveolata</taxon>
        <taxon>Ciliophora</taxon>
        <taxon>Intramacronucleata</taxon>
        <taxon>Oligohymenophorea</taxon>
        <taxon>Hymenostomatida</taxon>
        <taxon>Ophryoglenina</taxon>
        <taxon>Ichthyophthirius</taxon>
    </lineage>
</organism>
<dbReference type="InParanoid" id="G0QR82"/>
<dbReference type="RefSeq" id="XP_004035759.1">
    <property type="nucleotide sequence ID" value="XM_004035711.1"/>
</dbReference>
<protein>
    <submittedName>
        <fullName evidence="1">Uncharacterized protein</fullName>
    </submittedName>
</protein>
<dbReference type="EMBL" id="GL983738">
    <property type="protein sequence ID" value="EGR32273.1"/>
    <property type="molecule type" value="Genomic_DNA"/>
</dbReference>
<proteinExistence type="predicted"/>
<name>G0QR82_ICHMU</name>
<gene>
    <name evidence="1" type="ORF">IMG5_090370</name>
</gene>
<dbReference type="AlphaFoldDB" id="G0QR82"/>
<accession>G0QR82</accession>
<sequence length="72" mass="9088">MQRIYIMIKTLILQIQQRDYWETGYSFQKDKNGKIIERQWQQFFILIPYIKEFQQLKTQQKNIFELNKRQQT</sequence>
<keyword evidence="2" id="KW-1185">Reference proteome</keyword>
<dbReference type="Proteomes" id="UP000008983">
    <property type="component" value="Unassembled WGS sequence"/>
</dbReference>
<evidence type="ECO:0000313" key="2">
    <source>
        <dbReference type="Proteomes" id="UP000008983"/>
    </source>
</evidence>
<evidence type="ECO:0000313" key="1">
    <source>
        <dbReference type="EMBL" id="EGR32273.1"/>
    </source>
</evidence>
<reference evidence="1 2" key="1">
    <citation type="submission" date="2011-07" db="EMBL/GenBank/DDBJ databases">
        <authorList>
            <person name="Coyne R."/>
            <person name="Brami D."/>
            <person name="Johnson J."/>
            <person name="Hostetler J."/>
            <person name="Hannick L."/>
            <person name="Clark T."/>
            <person name="Cassidy-Hanley D."/>
            <person name="Inman J."/>
        </authorList>
    </citation>
    <scope>NUCLEOTIDE SEQUENCE [LARGE SCALE GENOMIC DNA]</scope>
    <source>
        <strain evidence="1 2">G5</strain>
    </source>
</reference>